<gene>
    <name evidence="3" type="ORF">AMK59_2825</name>
</gene>
<dbReference type="Proteomes" id="UP000051574">
    <property type="component" value="Unassembled WGS sequence"/>
</dbReference>
<dbReference type="Gene3D" id="2.170.300.10">
    <property type="entry name" value="Tie2 ligand-binding domain superfamily"/>
    <property type="match status" value="1"/>
</dbReference>
<name>A0A0T6BGR1_9SCAR</name>
<accession>A0A0T6BGR1</accession>
<protein>
    <recommendedName>
        <fullName evidence="2">EGF-like domain-containing protein</fullName>
    </recommendedName>
</protein>
<dbReference type="InterPro" id="IPR000742">
    <property type="entry name" value="EGF"/>
</dbReference>
<evidence type="ECO:0000259" key="2">
    <source>
        <dbReference type="PROSITE" id="PS00022"/>
    </source>
</evidence>
<feature type="transmembrane region" description="Helical" evidence="1">
    <location>
        <begin position="357"/>
        <end position="382"/>
    </location>
</feature>
<feature type="non-terminal residue" evidence="3">
    <location>
        <position position="1"/>
    </location>
</feature>
<organism evidence="3 4">
    <name type="scientific">Oryctes borbonicus</name>
    <dbReference type="NCBI Taxonomy" id="1629725"/>
    <lineage>
        <taxon>Eukaryota</taxon>
        <taxon>Metazoa</taxon>
        <taxon>Ecdysozoa</taxon>
        <taxon>Arthropoda</taxon>
        <taxon>Hexapoda</taxon>
        <taxon>Insecta</taxon>
        <taxon>Pterygota</taxon>
        <taxon>Neoptera</taxon>
        <taxon>Endopterygota</taxon>
        <taxon>Coleoptera</taxon>
        <taxon>Polyphaga</taxon>
        <taxon>Scarabaeiformia</taxon>
        <taxon>Scarabaeidae</taxon>
        <taxon>Dynastinae</taxon>
        <taxon>Oryctes</taxon>
    </lineage>
</organism>
<feature type="domain" description="EGF-like" evidence="2">
    <location>
        <begin position="97"/>
        <end position="108"/>
    </location>
</feature>
<dbReference type="AlphaFoldDB" id="A0A0T6BGR1"/>
<dbReference type="PROSITE" id="PS00022">
    <property type="entry name" value="EGF_1"/>
    <property type="match status" value="1"/>
</dbReference>
<evidence type="ECO:0000256" key="1">
    <source>
        <dbReference type="SAM" id="Phobius"/>
    </source>
</evidence>
<proteinExistence type="predicted"/>
<feature type="non-terminal residue" evidence="3">
    <location>
        <position position="388"/>
    </location>
</feature>
<keyword evidence="1" id="KW-0812">Transmembrane</keyword>
<evidence type="ECO:0000313" key="3">
    <source>
        <dbReference type="EMBL" id="KRT86479.1"/>
    </source>
</evidence>
<comment type="caution">
    <text evidence="3">The sequence shown here is derived from an EMBL/GenBank/DDBJ whole genome shotgun (WGS) entry which is preliminary data.</text>
</comment>
<evidence type="ECO:0000313" key="4">
    <source>
        <dbReference type="Proteomes" id="UP000051574"/>
    </source>
</evidence>
<reference evidence="3 4" key="1">
    <citation type="submission" date="2015-09" db="EMBL/GenBank/DDBJ databases">
        <title>Draft genome of the scarab beetle Oryctes borbonicus.</title>
        <authorList>
            <person name="Meyer J.M."/>
            <person name="Markov G.V."/>
            <person name="Baskaran P."/>
            <person name="Herrmann M."/>
            <person name="Sommer R.J."/>
            <person name="Roedelsperger C."/>
        </authorList>
    </citation>
    <scope>NUCLEOTIDE SEQUENCE [LARGE SCALE GENOMIC DNA]</scope>
    <source>
        <strain evidence="3">OB123</strain>
        <tissue evidence="3">Whole animal</tissue>
    </source>
</reference>
<sequence length="388" mass="43152">YVPDESLRVATKSRYKVNVTKHELQNKTVRRYVWCVQVPPRCSDYVVKTINVTKMEEEERIRFINKCCDGYYEVNGGCSPNSCRFCKYGTCGPDGICNCDLGYWGINCDKECTNESPSKTCPRNCSNCVEGFCDISTGNCTCLLSNARCDLVCTEGHNCVKQCKCDATTACDPLKAKCVSAITDYETPHSDYNNSDSDLVKNVLKPLTSYERRDFDAINITSALPPVTTSSKENINTENADHFTTETIKDAQMKVTLAVSTTTAKTKKHHGYATEISQKVSTENISNYSIQSSTQEYTSKEFSRPEVISKRNKISNVKEQDASSIMDISTKEEKEISAMQSSTSSSSTHSVIVNNDVFMTVIGAALFAVLIIMATAVFCVLYKLKEKK</sequence>
<keyword evidence="4" id="KW-1185">Reference proteome</keyword>
<keyword evidence="1" id="KW-0472">Membrane</keyword>
<dbReference type="OrthoDB" id="192253at2759"/>
<keyword evidence="1" id="KW-1133">Transmembrane helix</keyword>
<dbReference type="EMBL" id="LJIG01000461">
    <property type="protein sequence ID" value="KRT86479.1"/>
    <property type="molecule type" value="Genomic_DNA"/>
</dbReference>